<dbReference type="PATRIC" id="fig|36849.3.peg.141"/>
<reference evidence="2 3" key="1">
    <citation type="submission" date="2015-09" db="EMBL/GenBank/DDBJ databases">
        <title>Genome sequence of Oxobacter pfennigii DSM 3222.</title>
        <authorList>
            <person name="Poehlein A."/>
            <person name="Bengelsdorf F.R."/>
            <person name="Schiel-Bengelsdorf B."/>
            <person name="Duerre P."/>
            <person name="Daniel R."/>
        </authorList>
    </citation>
    <scope>NUCLEOTIDE SEQUENCE [LARGE SCALE GENOMIC DNA]</scope>
    <source>
        <strain evidence="2 3">DSM 3222</strain>
    </source>
</reference>
<keyword evidence="1" id="KW-0812">Transmembrane</keyword>
<keyword evidence="3" id="KW-1185">Reference proteome</keyword>
<name>A0A0P8WU87_9CLOT</name>
<evidence type="ECO:0000256" key="1">
    <source>
        <dbReference type="SAM" id="Phobius"/>
    </source>
</evidence>
<protein>
    <submittedName>
        <fullName evidence="2">Putative tryptophan transport protein</fullName>
    </submittedName>
</protein>
<comment type="caution">
    <text evidence="2">The sequence shown here is derived from an EMBL/GenBank/DDBJ whole genome shotgun (WGS) entry which is preliminary data.</text>
</comment>
<organism evidence="2 3">
    <name type="scientific">Oxobacter pfennigii</name>
    <dbReference type="NCBI Taxonomy" id="36849"/>
    <lineage>
        <taxon>Bacteria</taxon>
        <taxon>Bacillati</taxon>
        <taxon>Bacillota</taxon>
        <taxon>Clostridia</taxon>
        <taxon>Eubacteriales</taxon>
        <taxon>Clostridiaceae</taxon>
        <taxon>Oxobacter</taxon>
    </lineage>
</organism>
<dbReference type="Pfam" id="PF17099">
    <property type="entry name" value="TrpP"/>
    <property type="match status" value="1"/>
</dbReference>
<dbReference type="InterPro" id="IPR031360">
    <property type="entry name" value="TrpP"/>
</dbReference>
<feature type="transmembrane region" description="Helical" evidence="1">
    <location>
        <begin position="51"/>
        <end position="71"/>
    </location>
</feature>
<feature type="transmembrane region" description="Helical" evidence="1">
    <location>
        <begin position="106"/>
        <end position="129"/>
    </location>
</feature>
<feature type="transmembrane region" description="Helical" evidence="1">
    <location>
        <begin position="135"/>
        <end position="165"/>
    </location>
</feature>
<dbReference type="STRING" id="36849.OXPF_01240"/>
<keyword evidence="1" id="KW-0472">Membrane</keyword>
<accession>A0A0P8WU87</accession>
<proteinExistence type="predicted"/>
<dbReference type="Gene3D" id="1.10.1760.20">
    <property type="match status" value="1"/>
</dbReference>
<dbReference type="OrthoDB" id="2243651at2"/>
<gene>
    <name evidence="2" type="primary">trpP</name>
    <name evidence="2" type="ORF">OXPF_01240</name>
</gene>
<dbReference type="Proteomes" id="UP000050326">
    <property type="component" value="Unassembled WGS sequence"/>
</dbReference>
<keyword evidence="1" id="KW-1133">Transmembrane helix</keyword>
<dbReference type="RefSeq" id="WP_083479625.1">
    <property type="nucleotide sequence ID" value="NZ_LKET01000011.1"/>
</dbReference>
<dbReference type="AlphaFoldDB" id="A0A0P8WU87"/>
<dbReference type="EMBL" id="LKET01000011">
    <property type="protein sequence ID" value="KPU46279.1"/>
    <property type="molecule type" value="Genomic_DNA"/>
</dbReference>
<evidence type="ECO:0000313" key="2">
    <source>
        <dbReference type="EMBL" id="KPU46279.1"/>
    </source>
</evidence>
<feature type="transmembrane region" description="Helical" evidence="1">
    <location>
        <begin position="6"/>
        <end position="30"/>
    </location>
</feature>
<evidence type="ECO:0000313" key="3">
    <source>
        <dbReference type="Proteomes" id="UP000050326"/>
    </source>
</evidence>
<sequence length="178" mass="19345">MNLKRIVMASLFIAIGFIFRMLTPPVLLGMKPDFLLSMMFVTILLFDDYKMTLLIGGIVGILTAVTTTFPGGQIANIVDKLITCQCVFLAFRLLNEKVNSQIKVLIVSFFGTILSGSAFLSVAGLLFGLPGGNTFTMLFMAVVIPAAIANVIITAIIYNAVILAIKRTPLYGKVFEKI</sequence>